<sequence>MEIFQIVCLEYFKTVFSVNNGPAYVGLPTWVSNLVSVGSDNGEDVEFDLSPITPGIIRRVLSKCSNSSSPGPDGISYYHLKNLPCTHLFLATLFSKIIISSPFAPQIWCSGKILLFHKKDNNDSPENFRPIALTSTIGKLLHRIIAKRLETYLLEIGYLDSTLQKGFLSDVDGVMEHILSLNSILFNAKEHHLPLFMTFADLRNAFGSIHHQLISDMLSLVGVPNTIVSYVSDLYSKLSGSVSTRHWQTNSFNITCGVIGGCRI</sequence>
<dbReference type="OMA" id="KEILTHW"/>
<organism evidence="2">
    <name type="scientific">Amphimedon queenslandica</name>
    <name type="common">Sponge</name>
    <dbReference type="NCBI Taxonomy" id="400682"/>
    <lineage>
        <taxon>Eukaryota</taxon>
        <taxon>Metazoa</taxon>
        <taxon>Porifera</taxon>
        <taxon>Demospongiae</taxon>
        <taxon>Heteroscleromorpha</taxon>
        <taxon>Haplosclerida</taxon>
        <taxon>Niphatidae</taxon>
        <taxon>Amphimedon</taxon>
    </lineage>
</organism>
<feature type="domain" description="Reverse transcriptase" evidence="1">
    <location>
        <begin position="118"/>
        <end position="262"/>
    </location>
</feature>
<dbReference type="EnsemblMetazoa" id="Aqu2.1.32278_001">
    <property type="protein sequence ID" value="Aqu2.1.32278_001"/>
    <property type="gene ID" value="Aqu2.1.32278"/>
</dbReference>
<dbReference type="InParanoid" id="A0A1X7UWX7"/>
<protein>
    <recommendedName>
        <fullName evidence="1">Reverse transcriptase domain-containing protein</fullName>
    </recommendedName>
</protein>
<evidence type="ECO:0000313" key="2">
    <source>
        <dbReference type="EnsemblMetazoa" id="Aqu2.1.32278_001"/>
    </source>
</evidence>
<proteinExistence type="predicted"/>
<reference evidence="2" key="1">
    <citation type="submission" date="2017-05" db="UniProtKB">
        <authorList>
            <consortium name="EnsemblMetazoa"/>
        </authorList>
    </citation>
    <scope>IDENTIFICATION</scope>
</reference>
<name>A0A1X7UWX7_AMPQE</name>
<evidence type="ECO:0000259" key="1">
    <source>
        <dbReference type="Pfam" id="PF00078"/>
    </source>
</evidence>
<dbReference type="eggNOG" id="KOG1075">
    <property type="taxonomic scope" value="Eukaryota"/>
</dbReference>
<dbReference type="PANTHER" id="PTHR19446">
    <property type="entry name" value="REVERSE TRANSCRIPTASES"/>
    <property type="match status" value="1"/>
</dbReference>
<dbReference type="STRING" id="400682.A0A1X7UWX7"/>
<dbReference type="Pfam" id="PF00078">
    <property type="entry name" value="RVT_1"/>
    <property type="match status" value="1"/>
</dbReference>
<dbReference type="AlphaFoldDB" id="A0A1X7UWX7"/>
<accession>A0A1X7UWX7</accession>
<dbReference type="InterPro" id="IPR000477">
    <property type="entry name" value="RT_dom"/>
</dbReference>